<evidence type="ECO:0000313" key="12">
    <source>
        <dbReference type="EMBL" id="EOY28209.1"/>
    </source>
</evidence>
<dbReference type="GO" id="GO:0005743">
    <property type="term" value="C:mitochondrial inner membrane"/>
    <property type="evidence" value="ECO:0007669"/>
    <property type="project" value="InterPro"/>
</dbReference>
<dbReference type="InterPro" id="IPR002067">
    <property type="entry name" value="MCP"/>
</dbReference>
<reference evidence="12 13" key="1">
    <citation type="journal article" date="2013" name="Genome Biol.">
        <title>The genome sequence of the most widely cultivated cacao type and its use to identify candidate genes regulating pod color.</title>
        <authorList>
            <person name="Motamayor J.C."/>
            <person name="Mockaitis K."/>
            <person name="Schmutz J."/>
            <person name="Haiminen N."/>
            <person name="Iii D.L."/>
            <person name="Cornejo O."/>
            <person name="Findley S.D."/>
            <person name="Zheng P."/>
            <person name="Utro F."/>
            <person name="Royaert S."/>
            <person name="Saski C."/>
            <person name="Jenkins J."/>
            <person name="Podicheti R."/>
            <person name="Zhao M."/>
            <person name="Scheffler B.E."/>
            <person name="Stack J.C."/>
            <person name="Feltus F.A."/>
            <person name="Mustiga G.M."/>
            <person name="Amores F."/>
            <person name="Phillips W."/>
            <person name="Marelli J.P."/>
            <person name="May G.D."/>
            <person name="Shapiro H."/>
            <person name="Ma J."/>
            <person name="Bustamante C.D."/>
            <person name="Schnell R.J."/>
            <person name="Main D."/>
            <person name="Gilbert D."/>
            <person name="Parida L."/>
            <person name="Kuhn D.N."/>
        </authorList>
    </citation>
    <scope>NUCLEOTIDE SEQUENCE [LARGE SCALE GENOMIC DNA]</scope>
    <source>
        <strain evidence="13">cv. Matina 1-6</strain>
    </source>
</reference>
<dbReference type="GO" id="GO:0140021">
    <property type="term" value="P:mitochondrial ADP transmembrane transport"/>
    <property type="evidence" value="ECO:0007669"/>
    <property type="project" value="InterPro"/>
</dbReference>
<dbReference type="PRINTS" id="PR00926">
    <property type="entry name" value="MITOCARRIER"/>
</dbReference>
<keyword evidence="7 9" id="KW-0472">Membrane</keyword>
<dbReference type="Gene3D" id="1.50.40.10">
    <property type="entry name" value="Mitochondrial carrier domain"/>
    <property type="match status" value="1"/>
</dbReference>
<evidence type="ECO:0000256" key="7">
    <source>
        <dbReference type="ARBA" id="ARBA00023136"/>
    </source>
</evidence>
<dbReference type="InterPro" id="IPR018108">
    <property type="entry name" value="MCP_transmembrane"/>
</dbReference>
<gene>
    <name evidence="12" type="ORF">TCM_029841</name>
</gene>
<accession>A0A061GMA8</accession>
<comment type="caution">
    <text evidence="11">Lacks conserved residue(s) required for the propagation of feature annotation.</text>
</comment>
<keyword evidence="5" id="KW-0677">Repeat</keyword>
<comment type="similarity">
    <text evidence="2 10">Belongs to the mitochondrial carrier (TC 2.A.29) family.</text>
</comment>
<feature type="transmembrane region" description="Helical" evidence="11">
    <location>
        <begin position="341"/>
        <end position="362"/>
    </location>
</feature>
<feature type="repeat" description="Solcar" evidence="9">
    <location>
        <begin position="88"/>
        <end position="180"/>
    </location>
</feature>
<keyword evidence="4 9" id="KW-0812">Transmembrane</keyword>
<dbReference type="SUPFAM" id="SSF103506">
    <property type="entry name" value="Mitochondrial carrier"/>
    <property type="match status" value="1"/>
</dbReference>
<proteinExistence type="inferred from homology"/>
<evidence type="ECO:0000256" key="11">
    <source>
        <dbReference type="RuleBase" id="RU368008"/>
    </source>
</evidence>
<evidence type="ECO:0000256" key="6">
    <source>
        <dbReference type="ARBA" id="ARBA00022989"/>
    </source>
</evidence>
<evidence type="ECO:0000256" key="1">
    <source>
        <dbReference type="ARBA" id="ARBA00004141"/>
    </source>
</evidence>
<dbReference type="PANTHER" id="PTHR45635:SF23">
    <property type="entry name" value="ADP_ATP TRANSLOCASE"/>
    <property type="match status" value="1"/>
</dbReference>
<dbReference type="InParanoid" id="A0A061GMA8"/>
<dbReference type="GO" id="GO:0005471">
    <property type="term" value="F:ATP:ADP antiporter activity"/>
    <property type="evidence" value="ECO:0000318"/>
    <property type="project" value="GO_Central"/>
</dbReference>
<feature type="repeat" description="Solcar" evidence="9">
    <location>
        <begin position="283"/>
        <end position="365"/>
    </location>
</feature>
<dbReference type="Gramene" id="EOY28209">
    <property type="protein sequence ID" value="EOY28209"/>
    <property type="gene ID" value="TCM_029841"/>
</dbReference>
<comment type="catalytic activity">
    <reaction evidence="8">
        <text>ADP(in) + ATP(out) = ADP(out) + ATP(in)</text>
        <dbReference type="Rhea" id="RHEA:34999"/>
        <dbReference type="ChEBI" id="CHEBI:30616"/>
        <dbReference type="ChEBI" id="CHEBI:456216"/>
    </reaction>
    <physiologicalReaction direction="left-to-right" evidence="8">
        <dbReference type="Rhea" id="RHEA:35000"/>
    </physiologicalReaction>
</comment>
<feature type="repeat" description="Solcar" evidence="9">
    <location>
        <begin position="185"/>
        <end position="277"/>
    </location>
</feature>
<evidence type="ECO:0000313" key="13">
    <source>
        <dbReference type="Proteomes" id="UP000026915"/>
    </source>
</evidence>
<dbReference type="Pfam" id="PF00153">
    <property type="entry name" value="Mito_carr"/>
    <property type="match status" value="3"/>
</dbReference>
<evidence type="ECO:0000256" key="2">
    <source>
        <dbReference type="ARBA" id="ARBA00006375"/>
    </source>
</evidence>
<dbReference type="PRINTS" id="PR00927">
    <property type="entry name" value="ADPTRNSLCASE"/>
</dbReference>
<sequence>MRTCISFSNYCSPFLQESNRAKKVNCRMEYGPMHPPVSQKIHWQPDLPVRHFNYTPRMQHIHGDGALVNRKSSSVVTPLPPAFVGAPLERPSIQTELAVSGILRTAVAPFERVKLLMQNQNEMIKSGRLTQPYNGIFDCFARTIRNEGIRSLWRGNIATATAHVSAKAIQFKIQEYFRSHADSRWSTFQIVSAVVLSSAVNLFLVYPFLYAGTRMANDVKTTGDLSKRQFNGILDVYRKTLKVDGIAGLFRGYTMALAQLGMVTVLSAPLKPWHQSLLNQTQTNYLGRAIINCGYHLTGSLASYPLDTVTRRMMMTKYKSSRNAFAQIFKTEGFKSFYKGAGASILVSAVFNVSAVSLFHLYDVYHAAMANRGDGSQPGFAISFRWKRDGDK</sequence>
<dbReference type="AlphaFoldDB" id="A0A061GMA8"/>
<evidence type="ECO:0000256" key="10">
    <source>
        <dbReference type="RuleBase" id="RU000488"/>
    </source>
</evidence>
<dbReference type="STRING" id="3641.A0A061GMA8"/>
<evidence type="ECO:0000256" key="5">
    <source>
        <dbReference type="ARBA" id="ARBA00022737"/>
    </source>
</evidence>
<keyword evidence="3 10" id="KW-0813">Transport</keyword>
<dbReference type="PROSITE" id="PS50920">
    <property type="entry name" value="SOLCAR"/>
    <property type="match status" value="3"/>
</dbReference>
<feature type="transmembrane region" description="Helical" evidence="11">
    <location>
        <begin position="188"/>
        <end position="210"/>
    </location>
</feature>
<evidence type="ECO:0000256" key="9">
    <source>
        <dbReference type="PROSITE-ProRule" id="PRU00282"/>
    </source>
</evidence>
<dbReference type="InterPro" id="IPR023395">
    <property type="entry name" value="MCP_dom_sf"/>
</dbReference>
<evidence type="ECO:0000256" key="3">
    <source>
        <dbReference type="ARBA" id="ARBA00022448"/>
    </source>
</evidence>
<evidence type="ECO:0000256" key="4">
    <source>
        <dbReference type="ARBA" id="ARBA00022692"/>
    </source>
</evidence>
<dbReference type="HOGENOM" id="CLU_015166_12_1_1"/>
<organism evidence="12 13">
    <name type="scientific">Theobroma cacao</name>
    <name type="common">Cacao</name>
    <name type="synonym">Cocoa</name>
    <dbReference type="NCBI Taxonomy" id="3641"/>
    <lineage>
        <taxon>Eukaryota</taxon>
        <taxon>Viridiplantae</taxon>
        <taxon>Streptophyta</taxon>
        <taxon>Embryophyta</taxon>
        <taxon>Tracheophyta</taxon>
        <taxon>Spermatophyta</taxon>
        <taxon>Magnoliopsida</taxon>
        <taxon>eudicotyledons</taxon>
        <taxon>Gunneridae</taxon>
        <taxon>Pentapetalae</taxon>
        <taxon>rosids</taxon>
        <taxon>malvids</taxon>
        <taxon>Malvales</taxon>
        <taxon>Malvaceae</taxon>
        <taxon>Byttnerioideae</taxon>
        <taxon>Theobroma</taxon>
    </lineage>
</organism>
<dbReference type="Proteomes" id="UP000026915">
    <property type="component" value="Chromosome 6"/>
</dbReference>
<keyword evidence="6 11" id="KW-1133">Transmembrane helix</keyword>
<protein>
    <recommendedName>
        <fullName evidence="11">ADP/ATP translocase</fullName>
    </recommendedName>
    <alternativeName>
        <fullName evidence="11">ADP,ATP carrier protein</fullName>
    </alternativeName>
</protein>
<dbReference type="EMBL" id="CM001884">
    <property type="protein sequence ID" value="EOY28209.1"/>
    <property type="molecule type" value="Genomic_DNA"/>
</dbReference>
<dbReference type="OMA" id="VIRRMMM"/>
<comment type="function">
    <text evidence="11">Catalyzes the exchange of ADP and ATP across the membrane.</text>
</comment>
<dbReference type="InterPro" id="IPR002113">
    <property type="entry name" value="ADT_euk_type"/>
</dbReference>
<evidence type="ECO:0000256" key="8">
    <source>
        <dbReference type="ARBA" id="ARBA00024143"/>
    </source>
</evidence>
<feature type="transmembrane region" description="Helical" evidence="11">
    <location>
        <begin position="248"/>
        <end position="270"/>
    </location>
</feature>
<keyword evidence="13" id="KW-1185">Reference proteome</keyword>
<name>A0A061GMA8_THECC</name>
<comment type="subcellular location">
    <subcellularLocation>
        <location evidence="1 11">Membrane</location>
        <topology evidence="1 11">Multi-pass membrane protein</topology>
    </subcellularLocation>
</comment>
<dbReference type="PANTHER" id="PTHR45635">
    <property type="entry name" value="ADP,ATP CARRIER PROTEIN 1-RELATED-RELATED"/>
    <property type="match status" value="1"/>
</dbReference>
<comment type="subunit">
    <text evidence="11">Monomer.</text>
</comment>
<dbReference type="GO" id="GO:1990544">
    <property type="term" value="P:mitochondrial ATP transmembrane transport"/>
    <property type="evidence" value="ECO:0007669"/>
    <property type="project" value="InterPro"/>
</dbReference>
<dbReference type="eggNOG" id="KOG0749">
    <property type="taxonomic scope" value="Eukaryota"/>
</dbReference>